<protein>
    <recommendedName>
        <fullName evidence="7">Phage shock protein PspC N-terminal domain-containing protein</fullName>
    </recommendedName>
</protein>
<feature type="domain" description="Phage shock protein PspC N-terminal" evidence="7">
    <location>
        <begin position="2"/>
        <end position="58"/>
    </location>
</feature>
<dbReference type="PANTHER" id="PTHR33885">
    <property type="entry name" value="PHAGE SHOCK PROTEIN C"/>
    <property type="match status" value="1"/>
</dbReference>
<keyword evidence="4 6" id="KW-1133">Transmembrane helix</keyword>
<organism evidence="8 9">
    <name type="scientific">candidate division WOR-3 bacterium JGI_Cruoil_03_44_89</name>
    <dbReference type="NCBI Taxonomy" id="1973748"/>
    <lineage>
        <taxon>Bacteria</taxon>
        <taxon>Bacteria division WOR-3</taxon>
    </lineage>
</organism>
<feature type="transmembrane region" description="Helical" evidence="6">
    <location>
        <begin position="103"/>
        <end position="122"/>
    </location>
</feature>
<dbReference type="Pfam" id="PF04024">
    <property type="entry name" value="PspC"/>
    <property type="match status" value="1"/>
</dbReference>
<comment type="subcellular location">
    <subcellularLocation>
        <location evidence="1">Cell membrane</location>
        <topology evidence="1">Single-pass membrane protein</topology>
    </subcellularLocation>
</comment>
<keyword evidence="3 6" id="KW-0812">Transmembrane</keyword>
<feature type="transmembrane region" description="Helical" evidence="6">
    <location>
        <begin position="79"/>
        <end position="97"/>
    </location>
</feature>
<reference evidence="8 9" key="1">
    <citation type="submission" date="2017-07" db="EMBL/GenBank/DDBJ databases">
        <title>Recovery of genomes from metagenomes via a dereplication, aggregation, and scoring strategy.</title>
        <authorList>
            <person name="Sieber C.M."/>
            <person name="Probst A.J."/>
            <person name="Sharrar A."/>
            <person name="Thomas B.C."/>
            <person name="Hess M."/>
            <person name="Tringe S.G."/>
            <person name="Banfield J.F."/>
        </authorList>
    </citation>
    <scope>NUCLEOTIDE SEQUENCE [LARGE SCALE GENOMIC DNA]</scope>
    <source>
        <strain evidence="8">JGI_Cruoil_03_44_89</strain>
    </source>
</reference>
<accession>A0A235BMY1</accession>
<evidence type="ECO:0000313" key="8">
    <source>
        <dbReference type="EMBL" id="OYD13813.1"/>
    </source>
</evidence>
<name>A0A235BMY1_UNCW3</name>
<evidence type="ECO:0000256" key="1">
    <source>
        <dbReference type="ARBA" id="ARBA00004162"/>
    </source>
</evidence>
<evidence type="ECO:0000256" key="6">
    <source>
        <dbReference type="SAM" id="Phobius"/>
    </source>
</evidence>
<dbReference type="InterPro" id="IPR052027">
    <property type="entry name" value="PspC"/>
</dbReference>
<feature type="transmembrane region" description="Helical" evidence="6">
    <location>
        <begin position="33"/>
        <end position="58"/>
    </location>
</feature>
<dbReference type="Proteomes" id="UP000215215">
    <property type="component" value="Unassembled WGS sequence"/>
</dbReference>
<evidence type="ECO:0000256" key="5">
    <source>
        <dbReference type="ARBA" id="ARBA00023136"/>
    </source>
</evidence>
<evidence type="ECO:0000259" key="7">
    <source>
        <dbReference type="Pfam" id="PF04024"/>
    </source>
</evidence>
<evidence type="ECO:0000256" key="2">
    <source>
        <dbReference type="ARBA" id="ARBA00022475"/>
    </source>
</evidence>
<keyword evidence="5 6" id="KW-0472">Membrane</keyword>
<dbReference type="GO" id="GO:0005886">
    <property type="term" value="C:plasma membrane"/>
    <property type="evidence" value="ECO:0007669"/>
    <property type="project" value="UniProtKB-SubCell"/>
</dbReference>
<dbReference type="PANTHER" id="PTHR33885:SF3">
    <property type="entry name" value="PHAGE SHOCK PROTEIN C"/>
    <property type="match status" value="1"/>
</dbReference>
<dbReference type="EMBL" id="NOZQ01000214">
    <property type="protein sequence ID" value="OYD13813.1"/>
    <property type="molecule type" value="Genomic_DNA"/>
</dbReference>
<evidence type="ECO:0000256" key="4">
    <source>
        <dbReference type="ARBA" id="ARBA00022989"/>
    </source>
</evidence>
<dbReference type="AlphaFoldDB" id="A0A235BMY1"/>
<gene>
    <name evidence="8" type="ORF">CH333_09760</name>
</gene>
<comment type="caution">
    <text evidence="8">The sequence shown here is derived from an EMBL/GenBank/DDBJ whole genome shotgun (WGS) entry which is preliminary data.</text>
</comment>
<keyword evidence="2" id="KW-1003">Cell membrane</keyword>
<sequence>MKRLYRSKKDKIIGGVCGGIGEYFDIDPVLVRILWLLFTFLGGAGILAYIIAWVAVPSSEAKGKAEKKEENKVQEDDRGGFWGGMTLIVIGFIFLLFTLRIFWVKLLPLCLIVVGVMLILRYRDKVR</sequence>
<dbReference type="InterPro" id="IPR007168">
    <property type="entry name" value="Phageshock_PspC_N"/>
</dbReference>
<evidence type="ECO:0000256" key="3">
    <source>
        <dbReference type="ARBA" id="ARBA00022692"/>
    </source>
</evidence>
<proteinExistence type="predicted"/>
<evidence type="ECO:0000313" key="9">
    <source>
        <dbReference type="Proteomes" id="UP000215215"/>
    </source>
</evidence>